<protein>
    <recommendedName>
        <fullName evidence="1">Pterin-binding domain-containing protein</fullName>
    </recommendedName>
</protein>
<dbReference type="GO" id="GO:0046654">
    <property type="term" value="P:tetrahydrofolate biosynthetic process"/>
    <property type="evidence" value="ECO:0007669"/>
    <property type="project" value="TreeGrafter"/>
</dbReference>
<sequence>MGIINLTPDSFFSESRIDSYQKINYLDYQYADILDIGAESSRPGASPVSEKIELSRISDFLDRWNQFNKMLSIDTYKPAIARYALENGFTMINDIKSGGNDDSMLELAAEYDCPIVLMHMQGNPQTMQINPSYDNIMDEIVSFFEK</sequence>
<dbReference type="GO" id="GO:0005829">
    <property type="term" value="C:cytosol"/>
    <property type="evidence" value="ECO:0007669"/>
    <property type="project" value="TreeGrafter"/>
</dbReference>
<dbReference type="InterPro" id="IPR045031">
    <property type="entry name" value="DHP_synth-like"/>
</dbReference>
<dbReference type="PANTHER" id="PTHR20941">
    <property type="entry name" value="FOLATE SYNTHESIS PROTEINS"/>
    <property type="match status" value="1"/>
</dbReference>
<organism evidence="2">
    <name type="scientific">marine metagenome</name>
    <dbReference type="NCBI Taxonomy" id="408172"/>
    <lineage>
        <taxon>unclassified sequences</taxon>
        <taxon>metagenomes</taxon>
        <taxon>ecological metagenomes</taxon>
    </lineage>
</organism>
<evidence type="ECO:0000259" key="1">
    <source>
        <dbReference type="PROSITE" id="PS50972"/>
    </source>
</evidence>
<dbReference type="PROSITE" id="PS50972">
    <property type="entry name" value="PTERIN_BINDING"/>
    <property type="match status" value="1"/>
</dbReference>
<dbReference type="Gene3D" id="3.20.20.20">
    <property type="entry name" value="Dihydropteroate synthase-like"/>
    <property type="match status" value="1"/>
</dbReference>
<reference evidence="2" key="1">
    <citation type="submission" date="2018-05" db="EMBL/GenBank/DDBJ databases">
        <authorList>
            <person name="Lanie J.A."/>
            <person name="Ng W.-L."/>
            <person name="Kazmierczak K.M."/>
            <person name="Andrzejewski T.M."/>
            <person name="Davidsen T.M."/>
            <person name="Wayne K.J."/>
            <person name="Tettelin H."/>
            <person name="Glass J.I."/>
            <person name="Rusch D."/>
            <person name="Podicherti R."/>
            <person name="Tsui H.-C.T."/>
            <person name="Winkler M.E."/>
        </authorList>
    </citation>
    <scope>NUCLEOTIDE SEQUENCE</scope>
</reference>
<evidence type="ECO:0000313" key="2">
    <source>
        <dbReference type="EMBL" id="SVD10136.1"/>
    </source>
</evidence>
<dbReference type="InterPro" id="IPR000489">
    <property type="entry name" value="Pterin-binding_dom"/>
</dbReference>
<dbReference type="EMBL" id="UINC01129623">
    <property type="protein sequence ID" value="SVD10136.1"/>
    <property type="molecule type" value="Genomic_DNA"/>
</dbReference>
<feature type="domain" description="Pterin-binding" evidence="1">
    <location>
        <begin position="1"/>
        <end position="146"/>
    </location>
</feature>
<feature type="non-terminal residue" evidence="2">
    <location>
        <position position="146"/>
    </location>
</feature>
<dbReference type="SUPFAM" id="SSF51717">
    <property type="entry name" value="Dihydropteroate synthetase-like"/>
    <property type="match status" value="1"/>
</dbReference>
<dbReference type="Pfam" id="PF00809">
    <property type="entry name" value="Pterin_bind"/>
    <property type="match status" value="1"/>
</dbReference>
<dbReference type="AlphaFoldDB" id="A0A382SJU7"/>
<name>A0A382SJU7_9ZZZZ</name>
<accession>A0A382SJU7</accession>
<dbReference type="GO" id="GO:0004156">
    <property type="term" value="F:dihydropteroate synthase activity"/>
    <property type="evidence" value="ECO:0007669"/>
    <property type="project" value="TreeGrafter"/>
</dbReference>
<dbReference type="InterPro" id="IPR011005">
    <property type="entry name" value="Dihydropteroate_synth-like_sf"/>
</dbReference>
<dbReference type="PANTHER" id="PTHR20941:SF1">
    <property type="entry name" value="FOLIC ACID SYNTHESIS PROTEIN FOL1"/>
    <property type="match status" value="1"/>
</dbReference>
<proteinExistence type="predicted"/>
<gene>
    <name evidence="2" type="ORF">METZ01_LOCUS362990</name>
</gene>